<keyword evidence="2 7" id="KW-0813">Transport</keyword>
<dbReference type="EMBL" id="LS483447">
    <property type="protein sequence ID" value="SQH73784.1"/>
    <property type="molecule type" value="Genomic_DNA"/>
</dbReference>
<dbReference type="Pfam" id="PF07715">
    <property type="entry name" value="Plug"/>
    <property type="match status" value="1"/>
</dbReference>
<evidence type="ECO:0000313" key="10">
    <source>
        <dbReference type="EMBL" id="KGN96884.1"/>
    </source>
</evidence>
<dbReference type="eggNOG" id="COG4772">
    <property type="taxonomic scope" value="Bacteria"/>
</dbReference>
<accession>A0A0A2FK70</accession>
<dbReference type="InterPro" id="IPR036942">
    <property type="entry name" value="Beta-barrel_TonB_sf"/>
</dbReference>
<evidence type="ECO:0000259" key="9">
    <source>
        <dbReference type="Pfam" id="PF07715"/>
    </source>
</evidence>
<comment type="subcellular location">
    <subcellularLocation>
        <location evidence="1 7">Cell outer membrane</location>
        <topology evidence="1 7">Multi-pass membrane protein</topology>
    </subcellularLocation>
</comment>
<evidence type="ECO:0000256" key="8">
    <source>
        <dbReference type="SAM" id="SignalP"/>
    </source>
</evidence>
<feature type="signal peptide" evidence="8">
    <location>
        <begin position="1"/>
        <end position="24"/>
    </location>
</feature>
<evidence type="ECO:0000313" key="11">
    <source>
        <dbReference type="EMBL" id="SQH73784.1"/>
    </source>
</evidence>
<dbReference type="EMBL" id="JQJC01000002">
    <property type="protein sequence ID" value="KGN96884.1"/>
    <property type="molecule type" value="Genomic_DNA"/>
</dbReference>
<dbReference type="Gene3D" id="2.60.40.1120">
    <property type="entry name" value="Carboxypeptidase-like, regulatory domain"/>
    <property type="match status" value="1"/>
</dbReference>
<evidence type="ECO:0000313" key="13">
    <source>
        <dbReference type="Proteomes" id="UP000249300"/>
    </source>
</evidence>
<dbReference type="Proteomes" id="UP000030136">
    <property type="component" value="Unassembled WGS sequence"/>
</dbReference>
<keyword evidence="8" id="KW-0732">Signal</keyword>
<reference evidence="11 13" key="2">
    <citation type="submission" date="2018-06" db="EMBL/GenBank/DDBJ databases">
        <authorList>
            <consortium name="Pathogen Informatics"/>
            <person name="Doyle S."/>
        </authorList>
    </citation>
    <scope>NUCLEOTIDE SEQUENCE [LARGE SCALE GENOMIC DNA]</scope>
    <source>
        <strain evidence="11 13">NCTC12858</strain>
    </source>
</reference>
<keyword evidence="13" id="KW-1185">Reference proteome</keyword>
<evidence type="ECO:0000256" key="4">
    <source>
        <dbReference type="ARBA" id="ARBA00022692"/>
    </source>
</evidence>
<dbReference type="Pfam" id="PF13715">
    <property type="entry name" value="CarbopepD_reg_2"/>
    <property type="match status" value="1"/>
</dbReference>
<dbReference type="SUPFAM" id="SSF56935">
    <property type="entry name" value="Porins"/>
    <property type="match status" value="1"/>
</dbReference>
<dbReference type="RefSeq" id="WP_023938268.1">
    <property type="nucleotide sequence ID" value="NZ_FUXH01000010.1"/>
</dbReference>
<dbReference type="AlphaFoldDB" id="A0A0A2FK70"/>
<dbReference type="Proteomes" id="UP000249300">
    <property type="component" value="Chromosome 1"/>
</dbReference>
<comment type="similarity">
    <text evidence="7">Belongs to the TonB-dependent receptor family.</text>
</comment>
<feature type="chain" id="PRO_5043118638" evidence="8">
    <location>
        <begin position="25"/>
        <end position="903"/>
    </location>
</feature>
<keyword evidence="6 7" id="KW-0998">Cell outer membrane</keyword>
<gene>
    <name evidence="11" type="primary">btuB</name>
    <name evidence="10" type="ORF">HQ38_01000</name>
    <name evidence="11" type="ORF">NCTC12858_01655</name>
</gene>
<dbReference type="InterPro" id="IPR039426">
    <property type="entry name" value="TonB-dep_rcpt-like"/>
</dbReference>
<evidence type="ECO:0000313" key="12">
    <source>
        <dbReference type="Proteomes" id="UP000030136"/>
    </source>
</evidence>
<dbReference type="OrthoDB" id="9761152at2"/>
<organism evidence="10 12">
    <name type="scientific">Porphyromonas crevioricanis</name>
    <dbReference type="NCBI Taxonomy" id="393921"/>
    <lineage>
        <taxon>Bacteria</taxon>
        <taxon>Pseudomonadati</taxon>
        <taxon>Bacteroidota</taxon>
        <taxon>Bacteroidia</taxon>
        <taxon>Bacteroidales</taxon>
        <taxon>Porphyromonadaceae</taxon>
        <taxon>Porphyromonas</taxon>
    </lineage>
</organism>
<name>A0A0A2FK70_9PORP</name>
<dbReference type="GO" id="GO:0009279">
    <property type="term" value="C:cell outer membrane"/>
    <property type="evidence" value="ECO:0007669"/>
    <property type="project" value="UniProtKB-SubCell"/>
</dbReference>
<dbReference type="Gene3D" id="2.170.130.10">
    <property type="entry name" value="TonB-dependent receptor, plug domain"/>
    <property type="match status" value="1"/>
</dbReference>
<evidence type="ECO:0000256" key="6">
    <source>
        <dbReference type="ARBA" id="ARBA00023237"/>
    </source>
</evidence>
<dbReference type="InterPro" id="IPR012910">
    <property type="entry name" value="Plug_dom"/>
</dbReference>
<dbReference type="SUPFAM" id="SSF49464">
    <property type="entry name" value="Carboxypeptidase regulatory domain-like"/>
    <property type="match status" value="1"/>
</dbReference>
<proteinExistence type="inferred from homology"/>
<sequence>MKRAFLRLTLVGMLCLLAGSMAWAQTLLTGRVLDKTTRETIVGVSVTTGQGSSLKGTVTDVDGKFSFEVPSTATISFRYVGYKTLTHSIRNAGSKLELGDILLESEATSLDVVNVIASVVPRDRITPVPVSNIKLSDIEAKAFNSEFPELMKSTPSVYVTRSGGGFGDSRIALRGFDMSNIGVLINGVPVNDMENGKVYFSNWAGLSDVSSFVQVQRGIGASRLGLSSVGGTMNIVTKNVDAKRGGSVFSGVGNDGYLKYGFNVSTGLMDNGWAVTASASTSKGDGYIMGTNFRGYNYFLNVSKKINADHTLSLSAFGAPQWHNQRSSAYTQKQYDEHPDGIRMNLEYGYLNGEVLAPRYNYYHKPQVSLNHMWRIDEQSSLSTAVYASMARGGGRKADGLSETITDGSGKKEKIFYSNWIQAYKGRLDKIAKRTPGGLIDWEGVYQANAAEGDKGSKAILANSVNQHNWYGLLSTYQNKIDEDLTLTAGFDGRYYLGDHYNEVHSLLGGSKYVPNGGIMHTDALGGKKELKKGDIYNYHNKGEVIWSGVFAQGEYNTDFLSAFLSGSFSYQGYRYLVPDLYSEANYSKMDPAIRDKKESDRVTFLPFSIKGGVSYKFLEHSNVFVNAGYFTRAPKFGGVFLNYSTLINKHKKNEKILTAELGYGFRNEYVKVDFNGYYTKWNDRFLRRSGLDRDFYNFRNLNATHMGLELEVQAKPLENLDINGMLSLGDWRWGNKTQFDIYDENQVKKGSGEIDLNDVHVGNAAQITASLGADWEVFKSLHLRANINFFGKNYADFEPANRISKAKDHTPENPKFETNFTGDSWMLPSYTLVDLSASYKLKLESGLGISFFGGIDNLFDKKYIADATDGFKTNEKNERTGEDALVYYGFGRTWQCGMRVNF</sequence>
<keyword evidence="4 7" id="KW-0812">Transmembrane</keyword>
<dbReference type="InterPro" id="IPR008969">
    <property type="entry name" value="CarboxyPept-like_regulatory"/>
</dbReference>
<dbReference type="KEGG" id="pcre:NCTC12858_01655"/>
<feature type="domain" description="TonB-dependent receptor plug" evidence="9">
    <location>
        <begin position="126"/>
        <end position="232"/>
    </location>
</feature>
<dbReference type="PROSITE" id="PS52016">
    <property type="entry name" value="TONB_DEPENDENT_REC_3"/>
    <property type="match status" value="1"/>
</dbReference>
<dbReference type="Gene3D" id="2.40.170.20">
    <property type="entry name" value="TonB-dependent receptor, beta-barrel domain"/>
    <property type="match status" value="1"/>
</dbReference>
<evidence type="ECO:0000256" key="2">
    <source>
        <dbReference type="ARBA" id="ARBA00022448"/>
    </source>
</evidence>
<dbReference type="PANTHER" id="PTHR30069">
    <property type="entry name" value="TONB-DEPENDENT OUTER MEMBRANE RECEPTOR"/>
    <property type="match status" value="1"/>
</dbReference>
<keyword evidence="5 7" id="KW-0472">Membrane</keyword>
<dbReference type="STRING" id="393921.HQ45_03135"/>
<dbReference type="InterPro" id="IPR037066">
    <property type="entry name" value="Plug_dom_sf"/>
</dbReference>
<evidence type="ECO:0000256" key="1">
    <source>
        <dbReference type="ARBA" id="ARBA00004571"/>
    </source>
</evidence>
<evidence type="ECO:0000256" key="3">
    <source>
        <dbReference type="ARBA" id="ARBA00022452"/>
    </source>
</evidence>
<evidence type="ECO:0000256" key="7">
    <source>
        <dbReference type="PROSITE-ProRule" id="PRU01360"/>
    </source>
</evidence>
<dbReference type="GO" id="GO:0015344">
    <property type="term" value="F:siderophore uptake transmembrane transporter activity"/>
    <property type="evidence" value="ECO:0007669"/>
    <property type="project" value="TreeGrafter"/>
</dbReference>
<protein>
    <submittedName>
        <fullName evidence="11">Outer membrane cobalamin translocator</fullName>
    </submittedName>
</protein>
<dbReference type="PANTHER" id="PTHR30069:SF50">
    <property type="entry name" value="TONB-DEPENDENT RECEPTOR HI_1217-RELATED"/>
    <property type="match status" value="1"/>
</dbReference>
<dbReference type="GO" id="GO:0044718">
    <property type="term" value="P:siderophore transmembrane transport"/>
    <property type="evidence" value="ECO:0007669"/>
    <property type="project" value="TreeGrafter"/>
</dbReference>
<evidence type="ECO:0000256" key="5">
    <source>
        <dbReference type="ARBA" id="ARBA00023136"/>
    </source>
</evidence>
<keyword evidence="3 7" id="KW-1134">Transmembrane beta strand</keyword>
<reference evidence="10 12" key="1">
    <citation type="submission" date="2014-08" db="EMBL/GenBank/DDBJ databases">
        <title>Porphyromonas crevioricanis strain:COT-253_OH1447 Genome sequencing.</title>
        <authorList>
            <person name="Wallis C."/>
            <person name="Deusch O."/>
            <person name="O'Flynn C."/>
            <person name="Davis I."/>
            <person name="Jospin G."/>
            <person name="Darling A.E."/>
            <person name="Coil D.A."/>
            <person name="Alexiev A."/>
            <person name="Horsfall A."/>
            <person name="Kirkwood N."/>
            <person name="Harris S."/>
            <person name="Eisen J.A."/>
        </authorList>
    </citation>
    <scope>NUCLEOTIDE SEQUENCE [LARGE SCALE GENOMIC DNA]</scope>
    <source>
        <strain evidence="12">COT-253 OH1447</strain>
        <strain evidence="10">COT-253_OH1447</strain>
    </source>
</reference>